<dbReference type="HOGENOM" id="CLU_1139255_0_0_1"/>
<dbReference type="EnsemblMetazoa" id="SMAR004580-RA">
    <property type="protein sequence ID" value="SMAR004580-PA"/>
    <property type="gene ID" value="SMAR004580"/>
</dbReference>
<reference evidence="3" key="1">
    <citation type="submission" date="2011-05" db="EMBL/GenBank/DDBJ databases">
        <authorList>
            <person name="Richards S.R."/>
            <person name="Qu J."/>
            <person name="Jiang H."/>
            <person name="Jhangiani S.N."/>
            <person name="Agravi P."/>
            <person name="Goodspeed R."/>
            <person name="Gross S."/>
            <person name="Mandapat C."/>
            <person name="Jackson L."/>
            <person name="Mathew T."/>
            <person name="Pu L."/>
            <person name="Thornton R."/>
            <person name="Saada N."/>
            <person name="Wilczek-Boney K.B."/>
            <person name="Lee S."/>
            <person name="Kovar C."/>
            <person name="Wu Y."/>
            <person name="Scherer S.E."/>
            <person name="Worley K.C."/>
            <person name="Muzny D.M."/>
            <person name="Gibbs R."/>
        </authorList>
    </citation>
    <scope>NUCLEOTIDE SEQUENCE</scope>
    <source>
        <strain evidence="3">Brora</strain>
    </source>
</reference>
<organism evidence="2 3">
    <name type="scientific">Strigamia maritima</name>
    <name type="common">European centipede</name>
    <name type="synonym">Geophilus maritimus</name>
    <dbReference type="NCBI Taxonomy" id="126957"/>
    <lineage>
        <taxon>Eukaryota</taxon>
        <taxon>Metazoa</taxon>
        <taxon>Ecdysozoa</taxon>
        <taxon>Arthropoda</taxon>
        <taxon>Myriapoda</taxon>
        <taxon>Chilopoda</taxon>
        <taxon>Pleurostigmophora</taxon>
        <taxon>Geophilomorpha</taxon>
        <taxon>Linotaeniidae</taxon>
        <taxon>Strigamia</taxon>
    </lineage>
</organism>
<keyword evidence="1" id="KW-0812">Transmembrane</keyword>
<name>T1ITW9_STRMM</name>
<feature type="transmembrane region" description="Helical" evidence="1">
    <location>
        <begin position="99"/>
        <end position="127"/>
    </location>
</feature>
<dbReference type="EMBL" id="JH431506">
    <property type="status" value="NOT_ANNOTATED_CDS"/>
    <property type="molecule type" value="Genomic_DNA"/>
</dbReference>
<dbReference type="AlphaFoldDB" id="T1ITW9"/>
<keyword evidence="1" id="KW-0472">Membrane</keyword>
<proteinExistence type="predicted"/>
<feature type="transmembrane region" description="Helical" evidence="1">
    <location>
        <begin position="65"/>
        <end position="87"/>
    </location>
</feature>
<reference evidence="2" key="2">
    <citation type="submission" date="2015-02" db="UniProtKB">
        <authorList>
            <consortium name="EnsemblMetazoa"/>
        </authorList>
    </citation>
    <scope>IDENTIFICATION</scope>
</reference>
<keyword evidence="3" id="KW-1185">Reference proteome</keyword>
<sequence>MNQQYEVINANVIPVKPTRNEGNSACLLLVACGTAQLVLGACLFLFCLIYLLIDLPFSIIDDNRLNTLYCVSLMCGVYHLISSVLIISGRMNPERCYCCFSNSTLLAIVGCILFVVVDLLFCIIYWLEIYNHCLDCKHFPNTDVQLDDDCNKCDNVTGMFFPILILGLLLAAVNTTFVAVESGCCFTNTCTSNSGDVTTQQQRRACLEDSSGEAQDDQRVPLLSNQKCNDLFINDDKYTNVVTN</sequence>
<keyword evidence="1" id="KW-1133">Transmembrane helix</keyword>
<dbReference type="Proteomes" id="UP000014500">
    <property type="component" value="Unassembled WGS sequence"/>
</dbReference>
<accession>T1ITW9</accession>
<evidence type="ECO:0000313" key="3">
    <source>
        <dbReference type="Proteomes" id="UP000014500"/>
    </source>
</evidence>
<feature type="transmembrane region" description="Helical" evidence="1">
    <location>
        <begin position="26"/>
        <end position="53"/>
    </location>
</feature>
<protein>
    <submittedName>
        <fullName evidence="2">Uncharacterized protein</fullName>
    </submittedName>
</protein>
<evidence type="ECO:0000313" key="2">
    <source>
        <dbReference type="EnsemblMetazoa" id="SMAR004580-PA"/>
    </source>
</evidence>
<evidence type="ECO:0000256" key="1">
    <source>
        <dbReference type="SAM" id="Phobius"/>
    </source>
</evidence>